<feature type="non-terminal residue" evidence="2">
    <location>
        <position position="437"/>
    </location>
</feature>
<keyword evidence="3" id="KW-1185">Reference proteome</keyword>
<dbReference type="EMBL" id="JWJH01000054">
    <property type="protein sequence ID" value="KJF65177.1"/>
    <property type="molecule type" value="Genomic_DNA"/>
</dbReference>
<comment type="caution">
    <text evidence="2">The sequence shown here is derived from an EMBL/GenBank/DDBJ whole genome shotgun (WGS) entry which is preliminary data.</text>
</comment>
<protein>
    <submittedName>
        <fullName evidence="2">Uncharacterized protein</fullName>
    </submittedName>
</protein>
<evidence type="ECO:0000313" key="3">
    <source>
        <dbReference type="Proteomes" id="UP000052068"/>
    </source>
</evidence>
<accession>A0ABR5CK41</accession>
<proteinExistence type="predicted"/>
<dbReference type="Proteomes" id="UP000052068">
    <property type="component" value="Unassembled WGS sequence"/>
</dbReference>
<evidence type="ECO:0000313" key="2">
    <source>
        <dbReference type="EMBL" id="KJF65177.1"/>
    </source>
</evidence>
<organism evidence="2 3">
    <name type="scientific">Rhizobium nepotum 39/7</name>
    <dbReference type="NCBI Taxonomy" id="1368418"/>
    <lineage>
        <taxon>Bacteria</taxon>
        <taxon>Pseudomonadati</taxon>
        <taxon>Pseudomonadota</taxon>
        <taxon>Alphaproteobacteria</taxon>
        <taxon>Hyphomicrobiales</taxon>
        <taxon>Rhizobiaceae</taxon>
        <taxon>Rhizobium/Agrobacterium group</taxon>
        <taxon>Rhizobium</taxon>
    </lineage>
</organism>
<name>A0ABR5CK41_9HYPH</name>
<gene>
    <name evidence="2" type="ORF">RS75_24610</name>
</gene>
<evidence type="ECO:0000256" key="1">
    <source>
        <dbReference type="SAM" id="MobiDB-lite"/>
    </source>
</evidence>
<sequence>MARFSSSTPDLVLGKRFAKRVKEAEKELSAASTIRADEADAFNDRYGQEGKAPRYAEEDALHGLAGPEGKVGVMYQSFRKKIMYEPDQPDVMIRRKKKWWGKRAEQHVEDIPGSKDADGNPLKYVSRYKLMRGNRTLIDSRYDVDGKLLKETVNLSNGRAQEQWDRDTKGRLIRTHFSTERLRDGILFSPVTETMSALKDGKRIVTQQKGQRVNTFDRDEATGKLTPTGRKGFFGEKSVSFKPDGSIATTHAKRGILYTEDVQYKGDRLKLVTTKRFLRTKKVIPVELTVGEMEQQRRLREAKLRATTENVRPAPSHQEMQDRSATSTTAPPLLFPRTPTSSVAAEHTLTNIPLPDPVPLPNPPPPPPIHRLGSRSPSSERDQTQPPVTKPSPDHWQPVLKLGERSKTSSGDVADNGKKALMESLAVPPATSSRSAG</sequence>
<feature type="region of interest" description="Disordered" evidence="1">
    <location>
        <begin position="351"/>
        <end position="437"/>
    </location>
</feature>
<reference evidence="2 3" key="1">
    <citation type="submission" date="2015-03" db="EMBL/GenBank/DDBJ databases">
        <title>Draft Genome Sequences of Agrobacterium nepotum Strain 39/7T (= CFBP 7436T = LMG 26435T) and Agrobacterium sp. Strain KFB 330 (= CFBP 8308 = LMG 28674).</title>
        <authorList>
            <person name="Kuzmanovic N."/>
            <person name="Pulawska J."/>
            <person name="Obradovic A."/>
        </authorList>
    </citation>
    <scope>NUCLEOTIDE SEQUENCE [LARGE SCALE GENOMIC DNA]</scope>
    <source>
        <strain evidence="2 3">39/7</strain>
    </source>
</reference>
<feature type="compositionally biased region" description="Pro residues" evidence="1">
    <location>
        <begin position="354"/>
        <end position="369"/>
    </location>
</feature>
<dbReference type="Pfam" id="PF06661">
    <property type="entry name" value="VirE3"/>
    <property type="match status" value="1"/>
</dbReference>
<dbReference type="InterPro" id="IPR009550">
    <property type="entry name" value="VirE3"/>
</dbReference>
<feature type="region of interest" description="Disordered" evidence="1">
    <location>
        <begin position="305"/>
        <end position="339"/>
    </location>
</feature>